<dbReference type="Pfam" id="PF19296">
    <property type="entry name" value="RelA_AH_RIS"/>
    <property type="match status" value="1"/>
</dbReference>
<dbReference type="AlphaFoldDB" id="A0A3E1F0A3"/>
<keyword evidence="6" id="KW-1185">Reference proteome</keyword>
<evidence type="ECO:0000259" key="3">
    <source>
        <dbReference type="PROSITE" id="PS51831"/>
    </source>
</evidence>
<dbReference type="Pfam" id="PF13328">
    <property type="entry name" value="HD_4"/>
    <property type="match status" value="1"/>
</dbReference>
<dbReference type="SUPFAM" id="SSF81271">
    <property type="entry name" value="TGS-like"/>
    <property type="match status" value="1"/>
</dbReference>
<dbReference type="EMBL" id="QURB01000002">
    <property type="protein sequence ID" value="RFC55246.1"/>
    <property type="molecule type" value="Genomic_DNA"/>
</dbReference>
<dbReference type="InterPro" id="IPR012675">
    <property type="entry name" value="Beta-grasp_dom_sf"/>
</dbReference>
<dbReference type="Pfam" id="PF02824">
    <property type="entry name" value="TGS"/>
    <property type="match status" value="1"/>
</dbReference>
<protein>
    <submittedName>
        <fullName evidence="5">Bifunctional (P)ppGpp synthetase/guanosine-3',5'-bis(Diphosphate) 3'-pyrophosphohydrolase</fullName>
    </submittedName>
</protein>
<dbReference type="Gene3D" id="3.10.20.30">
    <property type="match status" value="1"/>
</dbReference>
<dbReference type="Gene3D" id="3.30.70.260">
    <property type="match status" value="1"/>
</dbReference>
<sequence length="752" mass="87090">MENKQEIDLEKERKEILNAFRSLLRVTKDNRTREETKQIRKAFDVAVEAHKDMRRKSGEPYIYHPIAVAKICAEEMELGPTAVIAALLHDTVEDTYITLDDIEELFGETVRKVIDGLTKIPEVFDENVSIQAENFRKMILTISDDLRVVLIKLADRLHNMRTLESMRPDKQLKIASETNFLYAPLAHRLGLYTIKSELEDLCLRYMNPQAYREISSKLKSTHAVRQRFIRRFTHPIKEALKNEGYVFDLKARTKSIASIYRKMKSKGVPFEEVFDLFAIRIILDTPEELEKPDCWRVYSIVTDFYQPNPDRLRDWVSTPRANGYESLHTTVMSPQGKWVEVQIRSQRMDQIAEKGLAAHYNYKESKSGENKFDRWIGEIRDLIGNHSQDAMDFVNEFKLNLFNDEIYVFTPNGDLRVLPTGATTLDFAFDIHTDIGLTCIGAKVNKKLVPLSHQLKSGHQVEIITSSKQRPNEEWLKFAITGRAKQKIKAALNEERNRIAEDGKEILDRKFKQHNIRFISENISVLERYYNVSTGTELYIRIAKGKVDLTKLRKIKNVGGILKVEKEHKPKKVKHASDINKRIDSKKDTLVIGDDFKDIDYDFAKCCNPLPGDGVFGFITVSNGIKIHRNDCPNAENLMGKMNYRCIAAKWKNHEVKDHLAKLKLIGIDDIGIVNKITEIVSFQHNVNMRSISFESKDGIFEGKIQVYVMDKYHLDELIEKFEMTEGIQRVERWDDISKENPLDYIEGDFHD</sequence>
<dbReference type="FunFam" id="1.10.3210.10:FF:000001">
    <property type="entry name" value="GTP pyrophosphokinase RelA"/>
    <property type="match status" value="1"/>
</dbReference>
<dbReference type="Gene3D" id="1.10.3210.10">
    <property type="entry name" value="Hypothetical protein af1432"/>
    <property type="match status" value="1"/>
</dbReference>
<comment type="function">
    <text evidence="2">In eubacteria ppGpp (guanosine 3'-diphosphate 5'-diphosphate) is a mediator of the stringent response that coordinates a variety of cellular activities in response to changes in nutritional abundance.</text>
</comment>
<dbReference type="FunFam" id="3.10.20.30:FF:000002">
    <property type="entry name" value="GTP pyrophosphokinase (RelA/SpoT)"/>
    <property type="match status" value="1"/>
</dbReference>
<dbReference type="InterPro" id="IPR004811">
    <property type="entry name" value="RelA/Spo_fam"/>
</dbReference>
<dbReference type="PANTHER" id="PTHR21262">
    <property type="entry name" value="GUANOSINE-3',5'-BIS DIPHOSPHATE 3'-PYROPHOSPHOHYDROLASE"/>
    <property type="match status" value="1"/>
</dbReference>
<dbReference type="PROSITE" id="PS51831">
    <property type="entry name" value="HD"/>
    <property type="match status" value="1"/>
</dbReference>
<evidence type="ECO:0000259" key="4">
    <source>
        <dbReference type="PROSITE" id="PS51880"/>
    </source>
</evidence>
<reference evidence="5 6" key="1">
    <citation type="submission" date="2018-08" db="EMBL/GenBank/DDBJ databases">
        <title>The draft genome squence of Brumimicrobium sp. N62.</title>
        <authorList>
            <person name="Du Z.-J."/>
            <person name="Luo H.-R."/>
        </authorList>
    </citation>
    <scope>NUCLEOTIDE SEQUENCE [LARGE SCALE GENOMIC DNA]</scope>
    <source>
        <strain evidence="5 6">N62</strain>
    </source>
</reference>
<dbReference type="Pfam" id="PF13291">
    <property type="entry name" value="ACT_4"/>
    <property type="match status" value="1"/>
</dbReference>
<evidence type="ECO:0000313" key="5">
    <source>
        <dbReference type="EMBL" id="RFC55246.1"/>
    </source>
</evidence>
<dbReference type="CDD" id="cd05399">
    <property type="entry name" value="NT_Rel-Spo_like"/>
    <property type="match status" value="1"/>
</dbReference>
<dbReference type="InterPro" id="IPR012676">
    <property type="entry name" value="TGS-like"/>
</dbReference>
<dbReference type="InterPro" id="IPR006674">
    <property type="entry name" value="HD_domain"/>
</dbReference>
<dbReference type="InterPro" id="IPR043519">
    <property type="entry name" value="NT_sf"/>
</dbReference>
<dbReference type="SMART" id="SM00954">
    <property type="entry name" value="RelA_SpoT"/>
    <property type="match status" value="1"/>
</dbReference>
<dbReference type="GO" id="GO:0005886">
    <property type="term" value="C:plasma membrane"/>
    <property type="evidence" value="ECO:0007669"/>
    <property type="project" value="TreeGrafter"/>
</dbReference>
<dbReference type="CDD" id="cd00077">
    <property type="entry name" value="HDc"/>
    <property type="match status" value="1"/>
</dbReference>
<dbReference type="InterPro" id="IPR007685">
    <property type="entry name" value="RelA_SpoT"/>
</dbReference>
<evidence type="ECO:0000256" key="2">
    <source>
        <dbReference type="RuleBase" id="RU003847"/>
    </source>
</evidence>
<name>A0A3E1F0A3_9FLAO</name>
<dbReference type="PANTHER" id="PTHR21262:SF31">
    <property type="entry name" value="GTP PYROPHOSPHOKINASE"/>
    <property type="match status" value="1"/>
</dbReference>
<proteinExistence type="inferred from homology"/>
<gene>
    <name evidence="5" type="ORF">DXU93_05340</name>
</gene>
<dbReference type="SUPFAM" id="SSF81301">
    <property type="entry name" value="Nucleotidyltransferase"/>
    <property type="match status" value="1"/>
</dbReference>
<feature type="domain" description="TGS" evidence="4">
    <location>
        <begin position="404"/>
        <end position="465"/>
    </location>
</feature>
<dbReference type="InterPro" id="IPR045865">
    <property type="entry name" value="ACT-like_dom_sf"/>
</dbReference>
<feature type="domain" description="HD" evidence="3">
    <location>
        <begin position="61"/>
        <end position="160"/>
    </location>
</feature>
<dbReference type="RefSeq" id="WP_116880226.1">
    <property type="nucleotide sequence ID" value="NZ_QURB01000002.1"/>
</dbReference>
<dbReference type="InterPro" id="IPR003607">
    <property type="entry name" value="HD/PDEase_dom"/>
</dbReference>
<dbReference type="NCBIfam" id="TIGR00691">
    <property type="entry name" value="spoT_relA"/>
    <property type="match status" value="1"/>
</dbReference>
<dbReference type="GO" id="GO:0016787">
    <property type="term" value="F:hydrolase activity"/>
    <property type="evidence" value="ECO:0007669"/>
    <property type="project" value="UniProtKB-KW"/>
</dbReference>
<dbReference type="Proteomes" id="UP000257127">
    <property type="component" value="Unassembled WGS sequence"/>
</dbReference>
<dbReference type="Pfam" id="PF04607">
    <property type="entry name" value="RelA_SpoT"/>
    <property type="match status" value="1"/>
</dbReference>
<dbReference type="CDD" id="cd01668">
    <property type="entry name" value="TGS_RSH"/>
    <property type="match status" value="1"/>
</dbReference>
<comment type="similarity">
    <text evidence="2">Belongs to the relA/spoT family.</text>
</comment>
<dbReference type="InterPro" id="IPR002912">
    <property type="entry name" value="ACT_dom"/>
</dbReference>
<evidence type="ECO:0000256" key="1">
    <source>
        <dbReference type="ARBA" id="ARBA00025704"/>
    </source>
</evidence>
<dbReference type="SMART" id="SM00471">
    <property type="entry name" value="HDc"/>
    <property type="match status" value="1"/>
</dbReference>
<dbReference type="SUPFAM" id="SSF55021">
    <property type="entry name" value="ACT-like"/>
    <property type="match status" value="1"/>
</dbReference>
<evidence type="ECO:0000313" key="6">
    <source>
        <dbReference type="Proteomes" id="UP000257127"/>
    </source>
</evidence>
<dbReference type="Gene3D" id="3.30.460.10">
    <property type="entry name" value="Beta Polymerase, domain 2"/>
    <property type="match status" value="1"/>
</dbReference>
<comment type="pathway">
    <text evidence="1">Purine metabolism.</text>
</comment>
<dbReference type="InterPro" id="IPR045600">
    <property type="entry name" value="RelA/SpoT_AH_RIS"/>
</dbReference>
<dbReference type="OrthoDB" id="9805041at2"/>
<dbReference type="PROSITE" id="PS51880">
    <property type="entry name" value="TGS"/>
    <property type="match status" value="1"/>
</dbReference>
<comment type="caution">
    <text evidence="5">The sequence shown here is derived from an EMBL/GenBank/DDBJ whole genome shotgun (WGS) entry which is preliminary data.</text>
</comment>
<accession>A0A3E1F0A3</accession>
<dbReference type="InterPro" id="IPR004095">
    <property type="entry name" value="TGS"/>
</dbReference>
<keyword evidence="5" id="KW-0378">Hydrolase</keyword>
<dbReference type="GO" id="GO:0015969">
    <property type="term" value="P:guanosine tetraphosphate metabolic process"/>
    <property type="evidence" value="ECO:0007669"/>
    <property type="project" value="InterPro"/>
</dbReference>
<dbReference type="InterPro" id="IPR033655">
    <property type="entry name" value="TGS_RelA/SpoT"/>
</dbReference>
<dbReference type="SUPFAM" id="SSF109604">
    <property type="entry name" value="HD-domain/PDEase-like"/>
    <property type="match status" value="1"/>
</dbReference>
<organism evidence="5 6">
    <name type="scientific">Brumimicrobium aurantiacum</name>
    <dbReference type="NCBI Taxonomy" id="1737063"/>
    <lineage>
        <taxon>Bacteria</taxon>
        <taxon>Pseudomonadati</taxon>
        <taxon>Bacteroidota</taxon>
        <taxon>Flavobacteriia</taxon>
        <taxon>Flavobacteriales</taxon>
        <taxon>Crocinitomicaceae</taxon>
        <taxon>Brumimicrobium</taxon>
    </lineage>
</organism>